<accession>A0A1F6DKL8</accession>
<evidence type="ECO:0000313" key="3">
    <source>
        <dbReference type="Proteomes" id="UP000176511"/>
    </source>
</evidence>
<feature type="domain" description="HD/PDEase" evidence="1">
    <location>
        <begin position="75"/>
        <end position="189"/>
    </location>
</feature>
<dbReference type="PANTHER" id="PTHR21262:SF31">
    <property type="entry name" value="GTP PYROPHOSPHOKINASE"/>
    <property type="match status" value="1"/>
</dbReference>
<comment type="caution">
    <text evidence="2">The sequence shown here is derived from an EMBL/GenBank/DDBJ whole genome shotgun (WGS) entry which is preliminary data.</text>
</comment>
<dbReference type="AlphaFoldDB" id="A0A1F6DKL8"/>
<organism evidence="2 3">
    <name type="scientific">Candidatus Kaiserbacteria bacterium RIFCSPHIGHO2_02_FULL_49_34</name>
    <dbReference type="NCBI Taxonomy" id="1798491"/>
    <lineage>
        <taxon>Bacteria</taxon>
        <taxon>Candidatus Kaiseribacteriota</taxon>
    </lineage>
</organism>
<gene>
    <name evidence="2" type="ORF">A3C87_00515</name>
</gene>
<dbReference type="STRING" id="1798491.A3C87_00515"/>
<dbReference type="PANTHER" id="PTHR21262">
    <property type="entry name" value="GUANOSINE-3',5'-BIS DIPHOSPHATE 3'-PYROPHOSPHOHYDROLASE"/>
    <property type="match status" value="1"/>
</dbReference>
<dbReference type="Proteomes" id="UP000176511">
    <property type="component" value="Unassembled WGS sequence"/>
</dbReference>
<proteinExistence type="predicted"/>
<evidence type="ECO:0000259" key="1">
    <source>
        <dbReference type="SMART" id="SM00471"/>
    </source>
</evidence>
<protein>
    <recommendedName>
        <fullName evidence="1">HD/PDEase domain-containing protein</fullName>
    </recommendedName>
</protein>
<reference evidence="2 3" key="1">
    <citation type="journal article" date="2016" name="Nat. Commun.">
        <title>Thousands of microbial genomes shed light on interconnected biogeochemical processes in an aquifer system.</title>
        <authorList>
            <person name="Anantharaman K."/>
            <person name="Brown C.T."/>
            <person name="Hug L.A."/>
            <person name="Sharon I."/>
            <person name="Castelle C.J."/>
            <person name="Probst A.J."/>
            <person name="Thomas B.C."/>
            <person name="Singh A."/>
            <person name="Wilkins M.J."/>
            <person name="Karaoz U."/>
            <person name="Brodie E.L."/>
            <person name="Williams K.H."/>
            <person name="Hubbard S.S."/>
            <person name="Banfield J.F."/>
        </authorList>
    </citation>
    <scope>NUCLEOTIDE SEQUENCE [LARGE SCALE GENOMIC DNA]</scope>
</reference>
<dbReference type="CDD" id="cd00077">
    <property type="entry name" value="HDc"/>
    <property type="match status" value="1"/>
</dbReference>
<dbReference type="Gene3D" id="1.10.3210.10">
    <property type="entry name" value="Hypothetical protein af1432"/>
    <property type="match status" value="1"/>
</dbReference>
<name>A0A1F6DKL8_9BACT</name>
<dbReference type="InterPro" id="IPR003607">
    <property type="entry name" value="HD/PDEase_dom"/>
</dbReference>
<dbReference type="SUPFAM" id="SSF109604">
    <property type="entry name" value="HD-domain/PDEase-like"/>
    <property type="match status" value="1"/>
</dbReference>
<dbReference type="EMBL" id="MFLE01000014">
    <property type="protein sequence ID" value="OGG61867.1"/>
    <property type="molecule type" value="Genomic_DNA"/>
</dbReference>
<sequence length="233" mass="27447">MLWEHILCRHTLVTYLEKEVAMLLRIENIFVANSSRKEFFAIVGRHFPIFSEEYVLIEKAYDTAKNAFRPHFRDDGETRYFEHLRGVALILMEYLRVRDANVIVAALLHDIMEDIEGWNEERLALEFNKGVAQLVWWVTKPSVDLYHGDKEARNRAYHQNLGCAPRWAIIIKLADRLHNLLTLWAVPEEKQRRKVRETQDFYLQLAEKEIVLIHEIEAVLVRIQGSFPPVAKV</sequence>
<dbReference type="Pfam" id="PF13328">
    <property type="entry name" value="HD_4"/>
    <property type="match status" value="1"/>
</dbReference>
<dbReference type="SMART" id="SM00471">
    <property type="entry name" value="HDc"/>
    <property type="match status" value="1"/>
</dbReference>
<evidence type="ECO:0000313" key="2">
    <source>
        <dbReference type="EMBL" id="OGG61867.1"/>
    </source>
</evidence>